<accession>A0ABT4TFC9</accession>
<feature type="compositionally biased region" description="Basic residues" evidence="8">
    <location>
        <begin position="21"/>
        <end position="32"/>
    </location>
</feature>
<feature type="transmembrane region" description="Helical" evidence="7">
    <location>
        <begin position="80"/>
        <end position="104"/>
    </location>
</feature>
<evidence type="ECO:0000313" key="11">
    <source>
        <dbReference type="Proteomes" id="UP001165685"/>
    </source>
</evidence>
<gene>
    <name evidence="10" type="ORF">O4U47_00935</name>
</gene>
<protein>
    <submittedName>
        <fullName evidence="10">Sugar ABC transporter permease</fullName>
    </submittedName>
</protein>
<keyword evidence="4 7" id="KW-0812">Transmembrane</keyword>
<dbReference type="SUPFAM" id="SSF161098">
    <property type="entry name" value="MetI-like"/>
    <property type="match status" value="1"/>
</dbReference>
<dbReference type="InterPro" id="IPR000515">
    <property type="entry name" value="MetI-like"/>
</dbReference>
<evidence type="ECO:0000259" key="9">
    <source>
        <dbReference type="PROSITE" id="PS50928"/>
    </source>
</evidence>
<dbReference type="InterPro" id="IPR035906">
    <property type="entry name" value="MetI-like_sf"/>
</dbReference>
<feature type="transmembrane region" description="Helical" evidence="7">
    <location>
        <begin position="309"/>
        <end position="328"/>
    </location>
</feature>
<feature type="domain" description="ABC transmembrane type-1" evidence="9">
    <location>
        <begin position="106"/>
        <end position="327"/>
    </location>
</feature>
<sequence>MTGPSSGAGAGGGASAPVTGRRPRRGYRRRRGLTRRAREELHGRLLVAPTLLVVGGVVLLPFAAVVVLSMQELRLIEIRTLSPADLGVSLANFAGVLTASGFWAAVRTTLVYATATTAGSLAAGLALALALRRPFRGRGLMRGLALVPYVLPVVAAATITEMLLDPQYGAVNEAGRRFLGWQAPVDFLTEHRIDVAGLPVPAALSTVVAFEVWKSFPLAFLFLTARLQAVPRDVEEAAVVDGASPLQVFRYVLLPQLAGVLGVLALLRFIWSFQNFNDVYLLTGGAGGTEVVAVRVYRELVTNADVGSAAALGVLMTAALAVPLLLYLRLVRKGRL</sequence>
<evidence type="ECO:0000256" key="3">
    <source>
        <dbReference type="ARBA" id="ARBA00022475"/>
    </source>
</evidence>
<evidence type="ECO:0000313" key="10">
    <source>
        <dbReference type="EMBL" id="MDA2803061.1"/>
    </source>
</evidence>
<keyword evidence="5 7" id="KW-1133">Transmembrane helix</keyword>
<comment type="caution">
    <text evidence="10">The sequence shown here is derived from an EMBL/GenBank/DDBJ whole genome shotgun (WGS) entry which is preliminary data.</text>
</comment>
<proteinExistence type="inferred from homology"/>
<comment type="subcellular location">
    <subcellularLocation>
        <location evidence="1 7">Cell membrane</location>
        <topology evidence="1 7">Multi-pass membrane protein</topology>
    </subcellularLocation>
</comment>
<feature type="compositionally biased region" description="Gly residues" evidence="8">
    <location>
        <begin position="1"/>
        <end position="14"/>
    </location>
</feature>
<keyword evidence="2 7" id="KW-0813">Transport</keyword>
<keyword evidence="3" id="KW-1003">Cell membrane</keyword>
<evidence type="ECO:0000256" key="1">
    <source>
        <dbReference type="ARBA" id="ARBA00004651"/>
    </source>
</evidence>
<reference evidence="10" key="1">
    <citation type="submission" date="2023-01" db="EMBL/GenBank/DDBJ databases">
        <title>Draft genome sequence of Nocardiopsis sp. LSu2-4 isolated from halophytes.</title>
        <authorList>
            <person name="Duangmal K."/>
            <person name="Chantavorakit T."/>
        </authorList>
    </citation>
    <scope>NUCLEOTIDE SEQUENCE</scope>
    <source>
        <strain evidence="10">LSu2-4</strain>
    </source>
</reference>
<dbReference type="CDD" id="cd06261">
    <property type="entry name" value="TM_PBP2"/>
    <property type="match status" value="1"/>
</dbReference>
<feature type="transmembrane region" description="Helical" evidence="7">
    <location>
        <begin position="143"/>
        <end position="164"/>
    </location>
</feature>
<feature type="region of interest" description="Disordered" evidence="8">
    <location>
        <begin position="1"/>
        <end position="32"/>
    </location>
</feature>
<dbReference type="Proteomes" id="UP001165685">
    <property type="component" value="Unassembled WGS sequence"/>
</dbReference>
<name>A0ABT4TFC9_9ACTN</name>
<evidence type="ECO:0000256" key="2">
    <source>
        <dbReference type="ARBA" id="ARBA00022448"/>
    </source>
</evidence>
<evidence type="ECO:0000256" key="5">
    <source>
        <dbReference type="ARBA" id="ARBA00022989"/>
    </source>
</evidence>
<dbReference type="PROSITE" id="PS50928">
    <property type="entry name" value="ABC_TM1"/>
    <property type="match status" value="1"/>
</dbReference>
<dbReference type="RefSeq" id="WP_270675137.1">
    <property type="nucleotide sequence ID" value="NZ_JAQFWP010000001.1"/>
</dbReference>
<dbReference type="Gene3D" id="1.10.3720.10">
    <property type="entry name" value="MetI-like"/>
    <property type="match status" value="1"/>
</dbReference>
<keyword evidence="6 7" id="KW-0472">Membrane</keyword>
<comment type="similarity">
    <text evidence="7">Belongs to the binding-protein-dependent transport system permease family.</text>
</comment>
<feature type="transmembrane region" description="Helical" evidence="7">
    <location>
        <begin position="110"/>
        <end position="131"/>
    </location>
</feature>
<dbReference type="EMBL" id="JAQFWP010000001">
    <property type="protein sequence ID" value="MDA2803061.1"/>
    <property type="molecule type" value="Genomic_DNA"/>
</dbReference>
<keyword evidence="11" id="KW-1185">Reference proteome</keyword>
<organism evidence="10 11">
    <name type="scientific">Nocardiopsis suaedae</name>
    <dbReference type="NCBI Taxonomy" id="3018444"/>
    <lineage>
        <taxon>Bacteria</taxon>
        <taxon>Bacillati</taxon>
        <taxon>Actinomycetota</taxon>
        <taxon>Actinomycetes</taxon>
        <taxon>Streptosporangiales</taxon>
        <taxon>Nocardiopsidaceae</taxon>
        <taxon>Nocardiopsis</taxon>
    </lineage>
</organism>
<feature type="transmembrane region" description="Helical" evidence="7">
    <location>
        <begin position="46"/>
        <end position="68"/>
    </location>
</feature>
<dbReference type="InterPro" id="IPR050809">
    <property type="entry name" value="UgpAE/MalFG_permease"/>
</dbReference>
<evidence type="ECO:0000256" key="8">
    <source>
        <dbReference type="SAM" id="MobiDB-lite"/>
    </source>
</evidence>
<dbReference type="PANTHER" id="PTHR43227">
    <property type="entry name" value="BLL4140 PROTEIN"/>
    <property type="match status" value="1"/>
</dbReference>
<dbReference type="PANTHER" id="PTHR43227:SF8">
    <property type="entry name" value="DIACETYLCHITOBIOSE UPTAKE SYSTEM PERMEASE PROTEIN DASB"/>
    <property type="match status" value="1"/>
</dbReference>
<feature type="transmembrane region" description="Helical" evidence="7">
    <location>
        <begin position="248"/>
        <end position="267"/>
    </location>
</feature>
<evidence type="ECO:0000256" key="4">
    <source>
        <dbReference type="ARBA" id="ARBA00022692"/>
    </source>
</evidence>
<dbReference type="Pfam" id="PF00528">
    <property type="entry name" value="BPD_transp_1"/>
    <property type="match status" value="1"/>
</dbReference>
<evidence type="ECO:0000256" key="7">
    <source>
        <dbReference type="RuleBase" id="RU363032"/>
    </source>
</evidence>
<evidence type="ECO:0000256" key="6">
    <source>
        <dbReference type="ARBA" id="ARBA00023136"/>
    </source>
</evidence>